<dbReference type="OMA" id="IVLFCES"/>
<proteinExistence type="predicted"/>
<evidence type="ECO:0000313" key="6">
    <source>
        <dbReference type="Proteomes" id="UP000694380"/>
    </source>
</evidence>
<reference evidence="5" key="1">
    <citation type="submission" date="2025-08" db="UniProtKB">
        <authorList>
            <consortium name="Ensembl"/>
        </authorList>
    </citation>
    <scope>IDENTIFICATION</scope>
</reference>
<keyword evidence="2" id="KW-0812">Transmembrane</keyword>
<name>A0A8C3I6E8_CHRPI</name>
<evidence type="ECO:0000256" key="3">
    <source>
        <dbReference type="ARBA" id="ARBA00022989"/>
    </source>
</evidence>
<dbReference type="Gene3D" id="1.20.1070.10">
    <property type="entry name" value="Rhodopsin 7-helix transmembrane proteins"/>
    <property type="match status" value="1"/>
</dbReference>
<sequence length="377" mass="43384">MFLPAIKKPICYSLKQQGRAYRVAVSIFIKEEIALHRRMISHNMTWIRYPSHSFDPSIRIEDLIVSQNVISRFMHCYIAFFVPTGLIAGIFILTVFIKNYLRDSGLEKLDIFLFYFTISNIVMIFFSFTVITRPDYLMATQLECGALSFFFNVSYFNSQYLLILMLLAFLFSRFPPRTVLMTKATQSPMLCVGFVLTCAFCISLVVVALLGTDNYHKETACQLDPLFAWPEYEIIKFSFGFGIPLFFQILCFILFFVKEAQPEAPTQNIQAYLAVLTITITMFVCRLFYNTMILSRTTLKIHKSIGTPKNELMMNIAEIVLFSENCISLIFILCLHKPCQAGILKILMNLTKVCRKDTTNNRPEIPVTDIRSENGSH</sequence>
<evidence type="ECO:0000256" key="2">
    <source>
        <dbReference type="ARBA" id="ARBA00022692"/>
    </source>
</evidence>
<dbReference type="PANTHER" id="PTHR37680">
    <property type="entry name" value="C130050O18RIK PROTEIN"/>
    <property type="match status" value="1"/>
</dbReference>
<accession>A0A8C3I6E8</accession>
<dbReference type="PANTHER" id="PTHR37680:SF1">
    <property type="entry name" value="C130050O18RIK PROTEIN"/>
    <property type="match status" value="1"/>
</dbReference>
<dbReference type="PROSITE" id="PS50262">
    <property type="entry name" value="G_PROTEIN_RECEP_F1_2"/>
    <property type="match status" value="1"/>
</dbReference>
<dbReference type="AlphaFoldDB" id="A0A8C3I6E8"/>
<protein>
    <submittedName>
        <fullName evidence="5">G protein-coupled receptor 146</fullName>
    </submittedName>
</protein>
<dbReference type="OrthoDB" id="9943240at2759"/>
<keyword evidence="4" id="KW-0472">Membrane</keyword>
<keyword evidence="6" id="KW-1185">Reference proteome</keyword>
<evidence type="ECO:0000256" key="4">
    <source>
        <dbReference type="ARBA" id="ARBA00023136"/>
    </source>
</evidence>
<dbReference type="GO" id="GO:0016020">
    <property type="term" value="C:membrane"/>
    <property type="evidence" value="ECO:0007669"/>
    <property type="project" value="UniProtKB-SubCell"/>
</dbReference>
<evidence type="ECO:0000313" key="5">
    <source>
        <dbReference type="Ensembl" id="ENSCPBP00000029190.1"/>
    </source>
</evidence>
<dbReference type="InterPro" id="IPR017452">
    <property type="entry name" value="GPCR_Rhodpsn_7TM"/>
</dbReference>
<dbReference type="Ensembl" id="ENSCPBT00000034371.1">
    <property type="protein sequence ID" value="ENSCPBP00000029190.1"/>
    <property type="gene ID" value="ENSCPBG00000020584.1"/>
</dbReference>
<dbReference type="SUPFAM" id="SSF81321">
    <property type="entry name" value="Family A G protein-coupled receptor-like"/>
    <property type="match status" value="1"/>
</dbReference>
<keyword evidence="3" id="KW-1133">Transmembrane helix</keyword>
<organism evidence="5 6">
    <name type="scientific">Chrysemys picta bellii</name>
    <name type="common">Western painted turtle</name>
    <name type="synonym">Emys bellii</name>
    <dbReference type="NCBI Taxonomy" id="8478"/>
    <lineage>
        <taxon>Eukaryota</taxon>
        <taxon>Metazoa</taxon>
        <taxon>Chordata</taxon>
        <taxon>Craniata</taxon>
        <taxon>Vertebrata</taxon>
        <taxon>Euteleostomi</taxon>
        <taxon>Archelosauria</taxon>
        <taxon>Testudinata</taxon>
        <taxon>Testudines</taxon>
        <taxon>Cryptodira</taxon>
        <taxon>Durocryptodira</taxon>
        <taxon>Testudinoidea</taxon>
        <taxon>Emydidae</taxon>
        <taxon>Chrysemys</taxon>
    </lineage>
</organism>
<dbReference type="Proteomes" id="UP000694380">
    <property type="component" value="Unplaced"/>
</dbReference>
<dbReference type="GeneTree" id="ENSGT00390000006068"/>
<reference evidence="5" key="2">
    <citation type="submission" date="2025-09" db="UniProtKB">
        <authorList>
            <consortium name="Ensembl"/>
        </authorList>
    </citation>
    <scope>IDENTIFICATION</scope>
</reference>
<evidence type="ECO:0000256" key="1">
    <source>
        <dbReference type="ARBA" id="ARBA00004370"/>
    </source>
</evidence>
<comment type="subcellular location">
    <subcellularLocation>
        <location evidence="1">Membrane</location>
    </subcellularLocation>
</comment>